<keyword evidence="4" id="KW-0238">DNA-binding</keyword>
<evidence type="ECO:0000259" key="7">
    <source>
        <dbReference type="Pfam" id="PF08281"/>
    </source>
</evidence>
<dbReference type="CDD" id="cd06171">
    <property type="entry name" value="Sigma70_r4"/>
    <property type="match status" value="1"/>
</dbReference>
<reference evidence="9" key="1">
    <citation type="submission" date="2018-12" db="EMBL/GenBank/DDBJ databases">
        <title>Tengunoibacter tsumagoiensis gen. nov., sp. nov., Dictyobacter kobayashii sp. nov., D. alpinus sp. nov., and D. joshuensis sp. nov. and description of Dictyobacteraceae fam. nov. within the order Ktedonobacterales isolated from Tengu-no-mugimeshi.</title>
        <authorList>
            <person name="Wang C.M."/>
            <person name="Zheng Y."/>
            <person name="Sakai Y."/>
            <person name="Toyoda A."/>
            <person name="Minakuchi Y."/>
            <person name="Abe K."/>
            <person name="Yokota A."/>
            <person name="Yabe S."/>
        </authorList>
    </citation>
    <scope>NUCLEOTIDE SEQUENCE [LARGE SCALE GENOMIC DNA]</scope>
    <source>
        <strain evidence="9">Uno3</strain>
    </source>
</reference>
<evidence type="ECO:0000313" key="9">
    <source>
        <dbReference type="Proteomes" id="UP000287352"/>
    </source>
</evidence>
<dbReference type="InterPro" id="IPR007627">
    <property type="entry name" value="RNA_pol_sigma70_r2"/>
</dbReference>
<dbReference type="InterPro" id="IPR013325">
    <property type="entry name" value="RNA_pol_sigma_r2"/>
</dbReference>
<dbReference type="PANTHER" id="PTHR43133:SF8">
    <property type="entry name" value="RNA POLYMERASE SIGMA FACTOR HI_1459-RELATED"/>
    <property type="match status" value="1"/>
</dbReference>
<dbReference type="NCBIfam" id="TIGR02937">
    <property type="entry name" value="sigma70-ECF"/>
    <property type="match status" value="1"/>
</dbReference>
<dbReference type="GO" id="GO:0003677">
    <property type="term" value="F:DNA binding"/>
    <property type="evidence" value="ECO:0007669"/>
    <property type="project" value="UniProtKB-KW"/>
</dbReference>
<evidence type="ECO:0000256" key="2">
    <source>
        <dbReference type="ARBA" id="ARBA00023015"/>
    </source>
</evidence>
<dbReference type="Proteomes" id="UP000287352">
    <property type="component" value="Unassembled WGS sequence"/>
</dbReference>
<accession>A0A402AAP8</accession>
<dbReference type="InterPro" id="IPR014284">
    <property type="entry name" value="RNA_pol_sigma-70_dom"/>
</dbReference>
<dbReference type="Gene3D" id="1.10.1740.10">
    <property type="match status" value="1"/>
</dbReference>
<sequence>MQPENLPGTGSLQNEQLADLLELLANDLDRYFHQLVLHTQHRLYIFVLRQTGSPQDAEDIVQEAFIRAYHALANYSPERIRVMQLQAWLYKITLHIVYRQSSNSARLQCMPLDLSEESALLTIEDAEYQQPEKALEGRENLHELEALISQLPEQYRVAVNCYYVADLSYREIADLLHQPLGTIKSNVHRGIQLLRKIALSTQVRGQYAQ</sequence>
<dbReference type="InterPro" id="IPR039425">
    <property type="entry name" value="RNA_pol_sigma-70-like"/>
</dbReference>
<comment type="similarity">
    <text evidence="1">Belongs to the sigma-70 factor family. ECF subfamily.</text>
</comment>
<evidence type="ECO:0000259" key="6">
    <source>
        <dbReference type="Pfam" id="PF04542"/>
    </source>
</evidence>
<feature type="domain" description="RNA polymerase sigma factor 70 region 4 type 2" evidence="7">
    <location>
        <begin position="142"/>
        <end position="192"/>
    </location>
</feature>
<dbReference type="InterPro" id="IPR013249">
    <property type="entry name" value="RNA_pol_sigma70_r4_t2"/>
</dbReference>
<dbReference type="RefSeq" id="WP_126583415.1">
    <property type="nucleotide sequence ID" value="NZ_BIFR01000002.1"/>
</dbReference>
<keyword evidence="3" id="KW-0731">Sigma factor</keyword>
<evidence type="ECO:0000256" key="5">
    <source>
        <dbReference type="ARBA" id="ARBA00023163"/>
    </source>
</evidence>
<dbReference type="SUPFAM" id="SSF88946">
    <property type="entry name" value="Sigma2 domain of RNA polymerase sigma factors"/>
    <property type="match status" value="1"/>
</dbReference>
<dbReference type="Pfam" id="PF08281">
    <property type="entry name" value="Sigma70_r4_2"/>
    <property type="match status" value="1"/>
</dbReference>
<gene>
    <name evidence="8" type="ORF">KTT_58840</name>
</gene>
<keyword evidence="9" id="KW-1185">Reference proteome</keyword>
<keyword evidence="5" id="KW-0804">Transcription</keyword>
<dbReference type="Gene3D" id="1.10.10.10">
    <property type="entry name" value="Winged helix-like DNA-binding domain superfamily/Winged helix DNA-binding domain"/>
    <property type="match status" value="1"/>
</dbReference>
<dbReference type="SUPFAM" id="SSF88659">
    <property type="entry name" value="Sigma3 and sigma4 domains of RNA polymerase sigma factors"/>
    <property type="match status" value="1"/>
</dbReference>
<dbReference type="AlphaFoldDB" id="A0A402AAP8"/>
<dbReference type="Pfam" id="PF04542">
    <property type="entry name" value="Sigma70_r2"/>
    <property type="match status" value="1"/>
</dbReference>
<protein>
    <submittedName>
        <fullName evidence="8">RNA polymerase sigma factor</fullName>
    </submittedName>
</protein>
<dbReference type="EMBL" id="BIFR01000002">
    <property type="protein sequence ID" value="GCE16025.1"/>
    <property type="molecule type" value="Genomic_DNA"/>
</dbReference>
<dbReference type="GO" id="GO:0016987">
    <property type="term" value="F:sigma factor activity"/>
    <property type="evidence" value="ECO:0007669"/>
    <property type="project" value="UniProtKB-KW"/>
</dbReference>
<dbReference type="OrthoDB" id="9797134at2"/>
<evidence type="ECO:0000313" key="8">
    <source>
        <dbReference type="EMBL" id="GCE16025.1"/>
    </source>
</evidence>
<evidence type="ECO:0000256" key="4">
    <source>
        <dbReference type="ARBA" id="ARBA00023125"/>
    </source>
</evidence>
<organism evidence="8 9">
    <name type="scientific">Tengunoibacter tsumagoiensis</name>
    <dbReference type="NCBI Taxonomy" id="2014871"/>
    <lineage>
        <taxon>Bacteria</taxon>
        <taxon>Bacillati</taxon>
        <taxon>Chloroflexota</taxon>
        <taxon>Ktedonobacteria</taxon>
        <taxon>Ktedonobacterales</taxon>
        <taxon>Dictyobacteraceae</taxon>
        <taxon>Tengunoibacter</taxon>
    </lineage>
</organism>
<proteinExistence type="inferred from homology"/>
<feature type="domain" description="RNA polymerase sigma-70 region 2" evidence="6">
    <location>
        <begin position="35"/>
        <end position="99"/>
    </location>
</feature>
<dbReference type="InterPro" id="IPR013324">
    <property type="entry name" value="RNA_pol_sigma_r3/r4-like"/>
</dbReference>
<dbReference type="GO" id="GO:0006352">
    <property type="term" value="P:DNA-templated transcription initiation"/>
    <property type="evidence" value="ECO:0007669"/>
    <property type="project" value="InterPro"/>
</dbReference>
<name>A0A402AAP8_9CHLR</name>
<evidence type="ECO:0000256" key="1">
    <source>
        <dbReference type="ARBA" id="ARBA00010641"/>
    </source>
</evidence>
<evidence type="ECO:0000256" key="3">
    <source>
        <dbReference type="ARBA" id="ARBA00023082"/>
    </source>
</evidence>
<dbReference type="InterPro" id="IPR036388">
    <property type="entry name" value="WH-like_DNA-bd_sf"/>
</dbReference>
<comment type="caution">
    <text evidence="8">The sequence shown here is derived from an EMBL/GenBank/DDBJ whole genome shotgun (WGS) entry which is preliminary data.</text>
</comment>
<keyword evidence="2" id="KW-0805">Transcription regulation</keyword>
<dbReference type="PANTHER" id="PTHR43133">
    <property type="entry name" value="RNA POLYMERASE ECF-TYPE SIGMA FACTO"/>
    <property type="match status" value="1"/>
</dbReference>